<sequence length="255" mass="26566">MDAGHEALEVALATVGAAIPADWRRATVERAELARFVFEPGDVVVAVGPDGLVANVAKYLRGQPVIGVDPRAGVNAGVLVTHAASAVAGLLPLVAKGGARTLDRTMVEAVADDGQRLLALNEVFVGQAGHQSARYSLQVGGRVERQSSSGVIVGTGTGSTGWCASLQRIRAPDLSLPEPTSPRLSWFVREPRPSPSTGADLVAGAMAAQEELAIDVESEGPVVFGDGMEQDRLTPGWGQRVVVRRAPEVLRTVVA</sequence>
<name>A0AC61U3D9_9MICO</name>
<evidence type="ECO:0000313" key="1">
    <source>
        <dbReference type="EMBL" id="UUZ44516.1"/>
    </source>
</evidence>
<dbReference type="EMBL" id="CP087977">
    <property type="protein sequence ID" value="UUZ44516.1"/>
    <property type="molecule type" value="Genomic_DNA"/>
</dbReference>
<dbReference type="Proteomes" id="UP001059663">
    <property type="component" value="Chromosome"/>
</dbReference>
<reference evidence="1" key="1">
    <citation type="submission" date="2021-11" db="EMBL/GenBank/DDBJ databases">
        <title>Study of the species diversity of bacterial strains isolated from a unique natural object - Shulgan-Tash cave (Bashkiria).</title>
        <authorList>
            <person name="Sazanova A.L."/>
            <person name="Chirak E.R."/>
            <person name="Safronova V.I."/>
        </authorList>
    </citation>
    <scope>NUCLEOTIDE SEQUENCE</scope>
    <source>
        <strain evidence="1">P1</strain>
    </source>
</reference>
<organism evidence="1 2">
    <name type="scientific">Janibacter limosus</name>
    <dbReference type="NCBI Taxonomy" id="53458"/>
    <lineage>
        <taxon>Bacteria</taxon>
        <taxon>Bacillati</taxon>
        <taxon>Actinomycetota</taxon>
        <taxon>Actinomycetes</taxon>
        <taxon>Micrococcales</taxon>
        <taxon>Intrasporangiaceae</taxon>
        <taxon>Janibacter</taxon>
    </lineage>
</organism>
<proteinExistence type="predicted"/>
<evidence type="ECO:0000313" key="2">
    <source>
        <dbReference type="Proteomes" id="UP001059663"/>
    </source>
</evidence>
<protein>
    <submittedName>
        <fullName evidence="1">Uncharacterized protein</fullName>
    </submittedName>
</protein>
<accession>A0AC61U3D9</accession>
<gene>
    <name evidence="1" type="ORF">LP422_19375</name>
</gene>